<accession>A0A6C0BH03</accession>
<dbReference type="AlphaFoldDB" id="A0A6C0BH03"/>
<evidence type="ECO:0000313" key="3">
    <source>
        <dbReference type="EMBL" id="QHS90839.1"/>
    </source>
</evidence>
<protein>
    <submittedName>
        <fullName evidence="3">Uncharacterized protein</fullName>
    </submittedName>
</protein>
<evidence type="ECO:0000256" key="1">
    <source>
        <dbReference type="SAM" id="Coils"/>
    </source>
</evidence>
<feature type="coiled-coil region" evidence="1">
    <location>
        <begin position="1"/>
        <end position="28"/>
    </location>
</feature>
<sequence>MAAMKKHIELLEMKMHDLEQTIAHQKEIMNMMNTTMNNQKMVIEMIISRLNNLPHNTVVASSVPSVHSDVTNATPQITSQTSSDKTKITSNDTIFPINRRTMV</sequence>
<keyword evidence="1" id="KW-0175">Coiled coil</keyword>
<name>A0A6C0BH03_9ZZZZ</name>
<proteinExistence type="predicted"/>
<feature type="region of interest" description="Disordered" evidence="2">
    <location>
        <begin position="65"/>
        <end position="92"/>
    </location>
</feature>
<organism evidence="3">
    <name type="scientific">viral metagenome</name>
    <dbReference type="NCBI Taxonomy" id="1070528"/>
    <lineage>
        <taxon>unclassified sequences</taxon>
        <taxon>metagenomes</taxon>
        <taxon>organismal metagenomes</taxon>
    </lineage>
</organism>
<reference evidence="3" key="1">
    <citation type="journal article" date="2020" name="Nature">
        <title>Giant virus diversity and host interactions through global metagenomics.</title>
        <authorList>
            <person name="Schulz F."/>
            <person name="Roux S."/>
            <person name="Paez-Espino D."/>
            <person name="Jungbluth S."/>
            <person name="Walsh D.A."/>
            <person name="Denef V.J."/>
            <person name="McMahon K.D."/>
            <person name="Konstantinidis K.T."/>
            <person name="Eloe-Fadrosh E.A."/>
            <person name="Kyrpides N.C."/>
            <person name="Woyke T."/>
        </authorList>
    </citation>
    <scope>NUCLEOTIDE SEQUENCE</scope>
    <source>
        <strain evidence="3">GVMAG-M-3300010354-11</strain>
    </source>
</reference>
<dbReference type="EMBL" id="MN739149">
    <property type="protein sequence ID" value="QHS90839.1"/>
    <property type="molecule type" value="Genomic_DNA"/>
</dbReference>
<evidence type="ECO:0000256" key="2">
    <source>
        <dbReference type="SAM" id="MobiDB-lite"/>
    </source>
</evidence>